<protein>
    <submittedName>
        <fullName evidence="1">N-acetyltransferase</fullName>
    </submittedName>
</protein>
<keyword evidence="1" id="KW-0808">Transferase</keyword>
<dbReference type="Gene3D" id="3.40.630.30">
    <property type="match status" value="1"/>
</dbReference>
<gene>
    <name evidence="1" type="ORF">HF682_12770</name>
</gene>
<dbReference type="SUPFAM" id="SSF55729">
    <property type="entry name" value="Acyl-CoA N-acyltransferases (Nat)"/>
    <property type="match status" value="1"/>
</dbReference>
<accession>A0A847S2I9</accession>
<comment type="caution">
    <text evidence="1">The sequence shown here is derived from an EMBL/GenBank/DDBJ whole genome shotgun (WGS) entry which is preliminary data.</text>
</comment>
<dbReference type="PANTHER" id="PTHR47017:SF1">
    <property type="entry name" value="ACYL-COA"/>
    <property type="match status" value="1"/>
</dbReference>
<dbReference type="InterPro" id="IPR007434">
    <property type="entry name" value="FemAB-like"/>
</dbReference>
<evidence type="ECO:0000313" key="1">
    <source>
        <dbReference type="EMBL" id="NLR76031.1"/>
    </source>
</evidence>
<dbReference type="RefSeq" id="WP_168877708.1">
    <property type="nucleotide sequence ID" value="NZ_JABAIM010000003.1"/>
</dbReference>
<name>A0A847S2I9_9NEIS</name>
<sequence>MTTLKIIHRLAELDAAQWDAQAPDHLFVRHAYLSGLEESGSVNAEQGWQPCHLTLWEGEQLCGAMPLYLKNHSWGEFVFDWAWARAYEQHGLVYYPKLVAMVPFTPITGPRLWARDADGLQRLQQGALQWAEEVGASSLHILFPASDSMAGWQSQGLLTRQDVQFHWQNAGYVDFEHYLEHLQRHKRKNVRQELRRLQEHGFRFQVWQGDAIDDSLWAFAWRCYVRTYAVRGRQPYLTPDFWQYLRAQLAAHLVLVVALRAGQPVAMALNLRDGDTLYGRYWGTLEEWSGLHFATCYHESIRFAISEGIQRFEGGAQGEHKLARGLLPVTTHSLHWIAQPDFRAAIARHVVQESQGVGAYVDELNDHSPFRA</sequence>
<evidence type="ECO:0000313" key="2">
    <source>
        <dbReference type="Proteomes" id="UP000587991"/>
    </source>
</evidence>
<dbReference type="Pfam" id="PF04339">
    <property type="entry name" value="FemAB_like"/>
    <property type="match status" value="1"/>
</dbReference>
<dbReference type="GO" id="GO:0016740">
    <property type="term" value="F:transferase activity"/>
    <property type="evidence" value="ECO:0007669"/>
    <property type="project" value="UniProtKB-KW"/>
</dbReference>
<dbReference type="AlphaFoldDB" id="A0A847S2I9"/>
<dbReference type="InterPro" id="IPR016181">
    <property type="entry name" value="Acyl_CoA_acyltransferase"/>
</dbReference>
<reference evidence="1 2" key="1">
    <citation type="submission" date="2020-04" db="EMBL/GenBank/DDBJ databases">
        <title>Draft genome of Leeia sp. IMCC25680.</title>
        <authorList>
            <person name="Song J."/>
            <person name="Cho J.-C."/>
        </authorList>
    </citation>
    <scope>NUCLEOTIDE SEQUENCE [LARGE SCALE GENOMIC DNA]</scope>
    <source>
        <strain evidence="1 2">IMCC25680</strain>
    </source>
</reference>
<dbReference type="PANTHER" id="PTHR47017">
    <property type="entry name" value="ACYL-COA"/>
    <property type="match status" value="1"/>
</dbReference>
<organism evidence="1 2">
    <name type="scientific">Leeia aquatica</name>
    <dbReference type="NCBI Taxonomy" id="2725557"/>
    <lineage>
        <taxon>Bacteria</taxon>
        <taxon>Pseudomonadati</taxon>
        <taxon>Pseudomonadota</taxon>
        <taxon>Betaproteobacteria</taxon>
        <taxon>Neisseriales</taxon>
        <taxon>Leeiaceae</taxon>
        <taxon>Leeia</taxon>
    </lineage>
</organism>
<dbReference type="EMBL" id="JABAIM010000003">
    <property type="protein sequence ID" value="NLR76031.1"/>
    <property type="molecule type" value="Genomic_DNA"/>
</dbReference>
<keyword evidence="2" id="KW-1185">Reference proteome</keyword>
<proteinExistence type="predicted"/>
<dbReference type="Proteomes" id="UP000587991">
    <property type="component" value="Unassembled WGS sequence"/>
</dbReference>